<evidence type="ECO:0000313" key="2">
    <source>
        <dbReference type="Proteomes" id="UP000183832"/>
    </source>
</evidence>
<protein>
    <submittedName>
        <fullName evidence="1">CLUMA_CG012227, isoform A</fullName>
    </submittedName>
</protein>
<gene>
    <name evidence="1" type="ORF">CLUMA_CG012227</name>
</gene>
<keyword evidence="2" id="KW-1185">Reference proteome</keyword>
<sequence>MTSTSNNVYHNIGRWCYSSDRFPLKPKCLGCKCSCAQRKKIILILKVSSEILTFIIKSFAKNLQIDIDELMSADVIQDIISAITLNNT</sequence>
<accession>A0A1J1IF97</accession>
<dbReference type="Proteomes" id="UP000183832">
    <property type="component" value="Unassembled WGS sequence"/>
</dbReference>
<reference evidence="1 2" key="1">
    <citation type="submission" date="2015-04" db="EMBL/GenBank/DDBJ databases">
        <authorList>
            <person name="Syromyatnikov M.Y."/>
            <person name="Popov V.N."/>
        </authorList>
    </citation>
    <scope>NUCLEOTIDE SEQUENCE [LARGE SCALE GENOMIC DNA]</scope>
</reference>
<name>A0A1J1IF97_9DIPT</name>
<proteinExistence type="predicted"/>
<dbReference type="EMBL" id="CVRI01000048">
    <property type="protein sequence ID" value="CRK98888.1"/>
    <property type="molecule type" value="Genomic_DNA"/>
</dbReference>
<organism evidence="1 2">
    <name type="scientific">Clunio marinus</name>
    <dbReference type="NCBI Taxonomy" id="568069"/>
    <lineage>
        <taxon>Eukaryota</taxon>
        <taxon>Metazoa</taxon>
        <taxon>Ecdysozoa</taxon>
        <taxon>Arthropoda</taxon>
        <taxon>Hexapoda</taxon>
        <taxon>Insecta</taxon>
        <taxon>Pterygota</taxon>
        <taxon>Neoptera</taxon>
        <taxon>Endopterygota</taxon>
        <taxon>Diptera</taxon>
        <taxon>Nematocera</taxon>
        <taxon>Chironomoidea</taxon>
        <taxon>Chironomidae</taxon>
        <taxon>Clunio</taxon>
    </lineage>
</organism>
<dbReference type="AlphaFoldDB" id="A0A1J1IF97"/>
<evidence type="ECO:0000313" key="1">
    <source>
        <dbReference type="EMBL" id="CRK98888.1"/>
    </source>
</evidence>